<comment type="caution">
    <text evidence="5">The sequence shown here is derived from an EMBL/GenBank/DDBJ whole genome shotgun (WGS) entry which is preliminary data.</text>
</comment>
<dbReference type="GO" id="GO:0005230">
    <property type="term" value="F:extracellular ligand-gated monoatomic ion channel activity"/>
    <property type="evidence" value="ECO:0007669"/>
    <property type="project" value="InterPro"/>
</dbReference>
<dbReference type="InterPro" id="IPR038050">
    <property type="entry name" value="Neuro_actylchol_rec"/>
</dbReference>
<reference evidence="5 6" key="1">
    <citation type="submission" date="2019-07" db="EMBL/GenBank/DDBJ databases">
        <title>Genomics analysis of Aphanomyces spp. identifies a new class of oomycete effector associated with host adaptation.</title>
        <authorList>
            <person name="Gaulin E."/>
        </authorList>
    </citation>
    <scope>NUCLEOTIDE SEQUENCE [LARGE SCALE GENOMIC DNA]</scope>
    <source>
        <strain evidence="5 6">ATCC 201684</strain>
    </source>
</reference>
<dbReference type="Gene3D" id="1.20.58.390">
    <property type="entry name" value="Neurotransmitter-gated ion-channel transmembrane domain"/>
    <property type="match status" value="1"/>
</dbReference>
<evidence type="ECO:0000313" key="5">
    <source>
        <dbReference type="EMBL" id="KAF0736449.1"/>
    </source>
</evidence>
<feature type="transmembrane region" description="Helical" evidence="3">
    <location>
        <begin position="359"/>
        <end position="381"/>
    </location>
</feature>
<keyword evidence="6" id="KW-1185">Reference proteome</keyword>
<evidence type="ECO:0000259" key="4">
    <source>
        <dbReference type="PROSITE" id="PS51934"/>
    </source>
</evidence>
<evidence type="ECO:0000313" key="6">
    <source>
        <dbReference type="Proteomes" id="UP000481153"/>
    </source>
</evidence>
<organism evidence="5 6">
    <name type="scientific">Aphanomyces euteiches</name>
    <dbReference type="NCBI Taxonomy" id="100861"/>
    <lineage>
        <taxon>Eukaryota</taxon>
        <taxon>Sar</taxon>
        <taxon>Stramenopiles</taxon>
        <taxon>Oomycota</taxon>
        <taxon>Saprolegniomycetes</taxon>
        <taxon>Saprolegniales</taxon>
        <taxon>Verrucalvaceae</taxon>
        <taxon>Aphanomyces</taxon>
    </lineage>
</organism>
<dbReference type="PANTHER" id="PTHR46137:SF3">
    <property type="entry name" value="OS05G0310600 PROTEIN"/>
    <property type="match status" value="1"/>
</dbReference>
<name>A0A6G0X8W7_9STRA</name>
<dbReference type="VEuPathDB" id="FungiDB:AeMF1_000937"/>
<accession>A0A6G0X8W7</accession>
<dbReference type="InterPro" id="IPR007053">
    <property type="entry name" value="LRAT_dom"/>
</dbReference>
<dbReference type="PROSITE" id="PS51934">
    <property type="entry name" value="LRAT"/>
    <property type="match status" value="1"/>
</dbReference>
<feature type="transmembrane region" description="Helical" evidence="3">
    <location>
        <begin position="426"/>
        <end position="447"/>
    </location>
</feature>
<dbReference type="Gene3D" id="2.70.170.10">
    <property type="entry name" value="Neurotransmitter-gated ion-channel ligand-binding domain"/>
    <property type="match status" value="1"/>
</dbReference>
<dbReference type="AlphaFoldDB" id="A0A6G0X8W7"/>
<keyword evidence="3" id="KW-0472">Membrane</keyword>
<evidence type="ECO:0000256" key="3">
    <source>
        <dbReference type="SAM" id="Phobius"/>
    </source>
</evidence>
<keyword evidence="3" id="KW-1133">Transmembrane helix</keyword>
<dbReference type="Pfam" id="PF04970">
    <property type="entry name" value="LRAT"/>
    <property type="match status" value="1"/>
</dbReference>
<dbReference type="Gene3D" id="3.90.1720.10">
    <property type="entry name" value="endopeptidase domain like (from Nostoc punctiforme)"/>
    <property type="match status" value="1"/>
</dbReference>
<dbReference type="GO" id="GO:0016020">
    <property type="term" value="C:membrane"/>
    <property type="evidence" value="ECO:0007669"/>
    <property type="project" value="UniProtKB-SubCell"/>
</dbReference>
<evidence type="ECO:0000256" key="1">
    <source>
        <dbReference type="ARBA" id="ARBA00004141"/>
    </source>
</evidence>
<feature type="domain" description="LRAT" evidence="4">
    <location>
        <begin position="646"/>
        <end position="777"/>
    </location>
</feature>
<keyword evidence="3" id="KW-0812">Transmembrane</keyword>
<dbReference type="Proteomes" id="UP000481153">
    <property type="component" value="Unassembled WGS sequence"/>
</dbReference>
<proteinExistence type="predicted"/>
<dbReference type="InterPro" id="IPR036734">
    <property type="entry name" value="Neur_chan_lig-bd_sf"/>
</dbReference>
<sequence>MARVGAASLNTRDLYRNKVDKRSLWNDSVLAFCFQEEGLVVGVEGDLPHEVLEKSSKLLALYGGPCGVWEITYIDYERNVFFCRVDQSAVRSDDSAPSYPWELHPARDDSDNWHLQPASQREDNVRCELLPPMIAHCRTTILSLFGIDTVGQKFQGDVLFDICFQDIATIHAKHEWVEELAKIIHIGPETFECLNAVSIDGDVRFKTSCERSKRHPDSHLNYCIEMRFKGCFAEEFELKDFPFDQQQLTLYLASNQPVSHVVLNCNDSHPSRFLAHNFTLGNVFDIVTAEHVLSYVALSDATESMSGSVYNSIDFFIYLERKPGFYVSNVMAPISILTYLGFLSFGIESSGARMATSSRLSISVTLLLTTVAFKFATAGALPQISYLTSLDRFVTYTSLFMSLISIENAVFPWWCTDASCFDDEMTVLWTLMAIFTAGICISGVVVLRKLRDRKKANALLLKQHELRRLVAKTYPNNNFKRHAEIFTKLLVKMNLPPMPPLLKKRHVKPKGEDPNAPDCLTREATKSMDEIERIPSHDTAGEDYSQIGIRRQFSFPAVDMDAQMREAEVTQDVDSPRLILHNHTISDSQTSIRKLSSIHPLEMDVQRRDSDNPVDIESWRGHCRTMNTAVYDVSTLQPGDQVCIWDFGRWPISYSHHGIVYERGTTLQTVKIAHTWSPLSNFAEAQADSYFRVTTLEDFLDGRQFKHLRRVQYHSSILGDAISKLGEVHRSASDIPPVVLARCTFLLGAGRGHFNIAHLNCEHVAYWCKTGRLFAKQVLTTGDTSIPYIRQRSLSSKVDGLNAQVHQLKEEYRIRCEELCRRLNHDDPLNGRRRVYIKAKDSNRYLQARGELLYLVEVDPEETDPLLRNTPTPFYAFAEQTDINIVKMSFQEVATGRMVASRAKCVKLMNRRVYHRENLFRFEYAYNGELQSRRLRRWYIGARPTDGLVRTFVSSDGAMGFEFEDAENLEKALASPAATATPNRATVESKLSFTDAAEDDENM</sequence>
<dbReference type="InterPro" id="IPR036719">
    <property type="entry name" value="Neuro-gated_channel_TM_sf"/>
</dbReference>
<dbReference type="PANTHER" id="PTHR46137">
    <property type="entry name" value="OS05G0310600 PROTEIN"/>
    <property type="match status" value="1"/>
</dbReference>
<feature type="region of interest" description="Disordered" evidence="2">
    <location>
        <begin position="974"/>
        <end position="1003"/>
    </location>
</feature>
<dbReference type="VEuPathDB" id="FungiDB:AeMF1_000938"/>
<protein>
    <recommendedName>
        <fullName evidence="4">LRAT domain-containing protein</fullName>
    </recommendedName>
</protein>
<evidence type="ECO:0000256" key="2">
    <source>
        <dbReference type="SAM" id="MobiDB-lite"/>
    </source>
</evidence>
<comment type="subcellular location">
    <subcellularLocation>
        <location evidence="1">Membrane</location>
        <topology evidence="1">Multi-pass membrane protein</topology>
    </subcellularLocation>
</comment>
<feature type="compositionally biased region" description="Polar residues" evidence="2">
    <location>
        <begin position="978"/>
        <end position="992"/>
    </location>
</feature>
<feature type="transmembrane region" description="Helical" evidence="3">
    <location>
        <begin position="393"/>
        <end position="414"/>
    </location>
</feature>
<gene>
    <name evidence="5" type="ORF">Ae201684_007466</name>
</gene>
<feature type="transmembrane region" description="Helical" evidence="3">
    <location>
        <begin position="325"/>
        <end position="347"/>
    </location>
</feature>
<dbReference type="EMBL" id="VJMJ01000089">
    <property type="protein sequence ID" value="KAF0736449.1"/>
    <property type="molecule type" value="Genomic_DNA"/>
</dbReference>
<dbReference type="SUPFAM" id="SSF90112">
    <property type="entry name" value="Neurotransmitter-gated ion-channel transmembrane pore"/>
    <property type="match status" value="1"/>
</dbReference>